<dbReference type="EMBL" id="EQ974392">
    <property type="protein sequence ID" value="EEF29829.1"/>
    <property type="molecule type" value="Genomic_DNA"/>
</dbReference>
<dbReference type="Proteomes" id="UP000008311">
    <property type="component" value="Unassembled WGS sequence"/>
</dbReference>
<accession>B9T2U9</accession>
<dbReference type="GO" id="GO:0006614">
    <property type="term" value="P:SRP-dependent cotranslational protein targeting to membrane"/>
    <property type="evidence" value="ECO:0007669"/>
    <property type="project" value="InterPro"/>
</dbReference>
<dbReference type="GO" id="GO:0003924">
    <property type="term" value="F:GTPase activity"/>
    <property type="evidence" value="ECO:0007669"/>
    <property type="project" value="InterPro"/>
</dbReference>
<dbReference type="InterPro" id="IPR027417">
    <property type="entry name" value="P-loop_NTPase"/>
</dbReference>
<gene>
    <name evidence="1" type="ORF">RCOM_0082560</name>
</gene>
<reference evidence="2" key="1">
    <citation type="journal article" date="2010" name="Nat. Biotechnol.">
        <title>Draft genome sequence of the oilseed species Ricinus communis.</title>
        <authorList>
            <person name="Chan A.P."/>
            <person name="Crabtree J."/>
            <person name="Zhao Q."/>
            <person name="Lorenzi H."/>
            <person name="Orvis J."/>
            <person name="Puiu D."/>
            <person name="Melake-Berhan A."/>
            <person name="Jones K.M."/>
            <person name="Redman J."/>
            <person name="Chen G."/>
            <person name="Cahoon E.B."/>
            <person name="Gedil M."/>
            <person name="Stanke M."/>
            <person name="Haas B.J."/>
            <person name="Wortman J.R."/>
            <person name="Fraser-Liggett C.M."/>
            <person name="Ravel J."/>
            <person name="Rabinowicz P.D."/>
        </authorList>
    </citation>
    <scope>NUCLEOTIDE SEQUENCE [LARGE SCALE GENOMIC DNA]</scope>
    <source>
        <strain evidence="2">cv. Hale</strain>
    </source>
</reference>
<dbReference type="InParanoid" id="B9T2U9"/>
<dbReference type="eggNOG" id="KOG0780">
    <property type="taxonomic scope" value="Eukaryota"/>
</dbReference>
<name>B9T2U9_RICCO</name>
<dbReference type="InterPro" id="IPR022941">
    <property type="entry name" value="SRP54"/>
</dbReference>
<dbReference type="PANTHER" id="PTHR11564:SF5">
    <property type="entry name" value="SIGNAL RECOGNITION PARTICLE SUBUNIT SRP54"/>
    <property type="match status" value="1"/>
</dbReference>
<evidence type="ECO:0000313" key="2">
    <source>
        <dbReference type="Proteomes" id="UP000008311"/>
    </source>
</evidence>
<dbReference type="AlphaFoldDB" id="B9T2U9"/>
<evidence type="ECO:0000313" key="1">
    <source>
        <dbReference type="EMBL" id="EEF29829.1"/>
    </source>
</evidence>
<dbReference type="PANTHER" id="PTHR11564">
    <property type="entry name" value="SIGNAL RECOGNITION PARTICLE 54K PROTEIN SRP54"/>
    <property type="match status" value="1"/>
</dbReference>
<keyword evidence="2" id="KW-1185">Reference proteome</keyword>
<dbReference type="GO" id="GO:0005525">
    <property type="term" value="F:GTP binding"/>
    <property type="evidence" value="ECO:0007669"/>
    <property type="project" value="InterPro"/>
</dbReference>
<organism evidence="1 2">
    <name type="scientific">Ricinus communis</name>
    <name type="common">Castor bean</name>
    <dbReference type="NCBI Taxonomy" id="3988"/>
    <lineage>
        <taxon>Eukaryota</taxon>
        <taxon>Viridiplantae</taxon>
        <taxon>Streptophyta</taxon>
        <taxon>Embryophyta</taxon>
        <taxon>Tracheophyta</taxon>
        <taxon>Spermatophyta</taxon>
        <taxon>Magnoliopsida</taxon>
        <taxon>eudicotyledons</taxon>
        <taxon>Gunneridae</taxon>
        <taxon>Pentapetalae</taxon>
        <taxon>rosids</taxon>
        <taxon>fabids</taxon>
        <taxon>Malpighiales</taxon>
        <taxon>Euphorbiaceae</taxon>
        <taxon>Acalyphoideae</taxon>
        <taxon>Acalypheae</taxon>
        <taxon>Ricinus</taxon>
    </lineage>
</organism>
<sequence length="188" mass="21469">MNKLRTEIGALTRFRAVEEKRDHRNQPRFVVFVMASSIRRLAAFDQVQAFKKSFPNGAVVLTKMDVHATAFGALAAEDNLRMILRTLALNPFVHRLLGLDDSVKFYNKRQERLNSLYEGTLDQEKSKRFKTILGRMRVEGLDVYDPNLLSSSCIMKIAEGSGYQVGEVEEAYKHAARSFELVHKPIYS</sequence>
<proteinExistence type="predicted"/>
<dbReference type="InterPro" id="IPR036891">
    <property type="entry name" value="Signal_recog_part_SRP54_M_sf"/>
</dbReference>
<dbReference type="GO" id="GO:0008312">
    <property type="term" value="F:7S RNA binding"/>
    <property type="evidence" value="ECO:0007669"/>
    <property type="project" value="InterPro"/>
</dbReference>
<dbReference type="GO" id="GO:0048500">
    <property type="term" value="C:signal recognition particle"/>
    <property type="evidence" value="ECO:0007669"/>
    <property type="project" value="InterPro"/>
</dbReference>
<protein>
    <submittedName>
        <fullName evidence="1">Uncharacterized protein</fullName>
    </submittedName>
</protein>
<dbReference type="Gene3D" id="1.10.260.30">
    <property type="entry name" value="Signal recognition particle, SRP54 subunit, M-domain"/>
    <property type="match status" value="1"/>
</dbReference>
<dbReference type="STRING" id="3988.B9T2U9"/>
<dbReference type="SUPFAM" id="SSF47446">
    <property type="entry name" value="Signal peptide-binding domain"/>
    <property type="match status" value="1"/>
</dbReference>
<dbReference type="Gene3D" id="3.40.50.300">
    <property type="entry name" value="P-loop containing nucleotide triphosphate hydrolases"/>
    <property type="match status" value="1"/>
</dbReference>